<evidence type="ECO:0000313" key="2">
    <source>
        <dbReference type="Proteomes" id="UP000886595"/>
    </source>
</evidence>
<dbReference type="Proteomes" id="UP000886595">
    <property type="component" value="Unassembled WGS sequence"/>
</dbReference>
<reference evidence="1 2" key="1">
    <citation type="submission" date="2020-02" db="EMBL/GenBank/DDBJ databases">
        <authorList>
            <person name="Ma Q."/>
            <person name="Huang Y."/>
            <person name="Song X."/>
            <person name="Pei D."/>
        </authorList>
    </citation>
    <scope>NUCLEOTIDE SEQUENCE [LARGE SCALE GENOMIC DNA]</scope>
    <source>
        <strain evidence="1">Sxm20200214</strain>
        <tissue evidence="1">Leaf</tissue>
    </source>
</reference>
<keyword evidence="2" id="KW-1185">Reference proteome</keyword>
<sequence>MAIPRPPRYRTDEVDITLKVCDLIDERIDANQILGMKLNLQHSDAVVWGFSRNGIYDSQSGYKLIWKKIQLEAEAWRAANVPDKEDIVVELGGASLAQYWQKPCPSFIKMQHWDVLD</sequence>
<evidence type="ECO:0000313" key="1">
    <source>
        <dbReference type="EMBL" id="KAG2249365.1"/>
    </source>
</evidence>
<name>A0A8X7PDS9_BRACI</name>
<dbReference type="OrthoDB" id="1105397at2759"/>
<dbReference type="EMBL" id="JAAMPC010000017">
    <property type="protein sequence ID" value="KAG2249365.1"/>
    <property type="molecule type" value="Genomic_DNA"/>
</dbReference>
<protein>
    <submittedName>
        <fullName evidence="1">Uncharacterized protein</fullName>
    </submittedName>
</protein>
<dbReference type="AlphaFoldDB" id="A0A8X7PDS9"/>
<gene>
    <name evidence="1" type="ORF">Bca52824_088993</name>
</gene>
<accession>A0A8X7PDS9</accession>
<organism evidence="1 2">
    <name type="scientific">Brassica carinata</name>
    <name type="common">Ethiopian mustard</name>
    <name type="synonym">Abyssinian cabbage</name>
    <dbReference type="NCBI Taxonomy" id="52824"/>
    <lineage>
        <taxon>Eukaryota</taxon>
        <taxon>Viridiplantae</taxon>
        <taxon>Streptophyta</taxon>
        <taxon>Embryophyta</taxon>
        <taxon>Tracheophyta</taxon>
        <taxon>Spermatophyta</taxon>
        <taxon>Magnoliopsida</taxon>
        <taxon>eudicotyledons</taxon>
        <taxon>Gunneridae</taxon>
        <taxon>Pentapetalae</taxon>
        <taxon>rosids</taxon>
        <taxon>malvids</taxon>
        <taxon>Brassicales</taxon>
        <taxon>Brassicaceae</taxon>
        <taxon>Brassiceae</taxon>
        <taxon>Brassica</taxon>
    </lineage>
</organism>
<comment type="caution">
    <text evidence="1">The sequence shown here is derived from an EMBL/GenBank/DDBJ whole genome shotgun (WGS) entry which is preliminary data.</text>
</comment>
<proteinExistence type="predicted"/>